<dbReference type="STRING" id="89784.SAMN04489725_12918"/>
<accession>A0A1H2Y6Q6</accession>
<keyword evidence="3" id="KW-1185">Reference proteome</keyword>
<protein>
    <submittedName>
        <fullName evidence="2">Uncharacterized protein</fullName>
    </submittedName>
</protein>
<feature type="transmembrane region" description="Helical" evidence="1">
    <location>
        <begin position="37"/>
        <end position="56"/>
    </location>
</feature>
<gene>
    <name evidence="2" type="ORF">SAMN04489725_12918</name>
</gene>
<evidence type="ECO:0000313" key="2">
    <source>
        <dbReference type="EMBL" id="SDX00893.1"/>
    </source>
</evidence>
<keyword evidence="1" id="KW-0472">Membrane</keyword>
<keyword evidence="1" id="KW-0812">Transmembrane</keyword>
<evidence type="ECO:0000313" key="3">
    <source>
        <dbReference type="Proteomes" id="UP000182589"/>
    </source>
</evidence>
<organism evidence="2 3">
    <name type="scientific">Alicyclobacillus hesperidum</name>
    <dbReference type="NCBI Taxonomy" id="89784"/>
    <lineage>
        <taxon>Bacteria</taxon>
        <taxon>Bacillati</taxon>
        <taxon>Bacillota</taxon>
        <taxon>Bacilli</taxon>
        <taxon>Bacillales</taxon>
        <taxon>Alicyclobacillaceae</taxon>
        <taxon>Alicyclobacillus</taxon>
    </lineage>
</organism>
<evidence type="ECO:0000256" key="1">
    <source>
        <dbReference type="SAM" id="Phobius"/>
    </source>
</evidence>
<dbReference type="RefSeq" id="WP_040290598.1">
    <property type="nucleotide sequence ID" value="NZ_FNOJ01000029.1"/>
</dbReference>
<sequence length="73" mass="8245">MKQGIRLWAIWIFALFTGVYGTAITYQGITTAHHADLIYGIPILFLGIWVTGNIWASARQAWRRQRAARVGAK</sequence>
<dbReference type="Proteomes" id="UP000182589">
    <property type="component" value="Unassembled WGS sequence"/>
</dbReference>
<keyword evidence="1" id="KW-1133">Transmembrane helix</keyword>
<name>A0A1H2Y6Q6_9BACL</name>
<dbReference type="EMBL" id="FNOJ01000029">
    <property type="protein sequence ID" value="SDX00893.1"/>
    <property type="molecule type" value="Genomic_DNA"/>
</dbReference>
<reference evidence="3" key="1">
    <citation type="submission" date="2016-10" db="EMBL/GenBank/DDBJ databases">
        <authorList>
            <person name="Varghese N."/>
        </authorList>
    </citation>
    <scope>NUCLEOTIDE SEQUENCE [LARGE SCALE GENOMIC DNA]</scope>
    <source>
        <strain evidence="3">DSM 12489</strain>
    </source>
</reference>
<proteinExistence type="predicted"/>
<dbReference type="AlphaFoldDB" id="A0A1H2Y6Q6"/>